<proteinExistence type="predicted"/>
<keyword evidence="2" id="KW-0732">Signal</keyword>
<feature type="compositionally biased region" description="Low complexity" evidence="1">
    <location>
        <begin position="73"/>
        <end position="83"/>
    </location>
</feature>
<name>A0ABS8XWK9_9BURK</name>
<feature type="region of interest" description="Disordered" evidence="1">
    <location>
        <begin position="31"/>
        <end position="137"/>
    </location>
</feature>
<dbReference type="EMBL" id="JAJTWU010000009">
    <property type="protein sequence ID" value="MCE4557044.1"/>
    <property type="molecule type" value="Genomic_DNA"/>
</dbReference>
<sequence length="137" mass="14420">MKPLLLVLVLANALPAVAQTQVRQAHVYRCGPEGRDLRDSPCPGDNSGSSSIAVDEPGAADTRAARDRHLSEAKQAAAVAAARRASDAEARHQRSQHVGLQTLPPPTPESGPQVTYLKPPKVAKPKKPSAAASHSDR</sequence>
<evidence type="ECO:0000313" key="4">
    <source>
        <dbReference type="Proteomes" id="UP001200741"/>
    </source>
</evidence>
<protein>
    <recommendedName>
        <fullName evidence="5">DUF4124 domain-containing protein</fullName>
    </recommendedName>
</protein>
<organism evidence="3 4">
    <name type="scientific">Pelomonas cellulosilytica</name>
    <dbReference type="NCBI Taxonomy" id="2906762"/>
    <lineage>
        <taxon>Bacteria</taxon>
        <taxon>Pseudomonadati</taxon>
        <taxon>Pseudomonadota</taxon>
        <taxon>Betaproteobacteria</taxon>
        <taxon>Burkholderiales</taxon>
        <taxon>Sphaerotilaceae</taxon>
        <taxon>Roseateles</taxon>
    </lineage>
</organism>
<feature type="chain" id="PRO_5047213863" description="DUF4124 domain-containing protein" evidence="2">
    <location>
        <begin position="19"/>
        <end position="137"/>
    </location>
</feature>
<reference evidence="3 4" key="1">
    <citation type="submission" date="2021-12" db="EMBL/GenBank/DDBJ databases">
        <title>Genome seq of P8.</title>
        <authorList>
            <person name="Seo T."/>
        </authorList>
    </citation>
    <scope>NUCLEOTIDE SEQUENCE [LARGE SCALE GENOMIC DNA]</scope>
    <source>
        <strain evidence="3 4">P8</strain>
    </source>
</reference>
<feature type="signal peptide" evidence="2">
    <location>
        <begin position="1"/>
        <end position="18"/>
    </location>
</feature>
<evidence type="ECO:0000313" key="3">
    <source>
        <dbReference type="EMBL" id="MCE4557044.1"/>
    </source>
</evidence>
<evidence type="ECO:0008006" key="5">
    <source>
        <dbReference type="Google" id="ProtNLM"/>
    </source>
</evidence>
<accession>A0ABS8XWK9</accession>
<comment type="caution">
    <text evidence="3">The sequence shown here is derived from an EMBL/GenBank/DDBJ whole genome shotgun (WGS) entry which is preliminary data.</text>
</comment>
<keyword evidence="4" id="KW-1185">Reference proteome</keyword>
<feature type="compositionally biased region" description="Basic and acidic residues" evidence="1">
    <location>
        <begin position="63"/>
        <end position="72"/>
    </location>
</feature>
<evidence type="ECO:0000256" key="2">
    <source>
        <dbReference type="SAM" id="SignalP"/>
    </source>
</evidence>
<dbReference type="Proteomes" id="UP001200741">
    <property type="component" value="Unassembled WGS sequence"/>
</dbReference>
<evidence type="ECO:0000256" key="1">
    <source>
        <dbReference type="SAM" id="MobiDB-lite"/>
    </source>
</evidence>
<gene>
    <name evidence="3" type="ORF">LXT13_21830</name>
</gene>
<feature type="compositionally biased region" description="Low complexity" evidence="1">
    <location>
        <begin position="128"/>
        <end position="137"/>
    </location>
</feature>
<dbReference type="RefSeq" id="WP_233374426.1">
    <property type="nucleotide sequence ID" value="NZ_JAJTWU010000009.1"/>
</dbReference>